<keyword evidence="1" id="KW-0812">Transmembrane</keyword>
<evidence type="ECO:0000313" key="2">
    <source>
        <dbReference type="EMBL" id="KAF2278799.1"/>
    </source>
</evidence>
<keyword evidence="3" id="KW-1185">Reference proteome</keyword>
<feature type="transmembrane region" description="Helical" evidence="1">
    <location>
        <begin position="12"/>
        <end position="30"/>
    </location>
</feature>
<accession>A0A6A6JUT3</accession>
<dbReference type="Proteomes" id="UP000800097">
    <property type="component" value="Unassembled WGS sequence"/>
</dbReference>
<gene>
    <name evidence="2" type="ORF">EI97DRAFT_219469</name>
</gene>
<name>A0A6A6JUT3_WESOR</name>
<keyword evidence="1" id="KW-0472">Membrane</keyword>
<dbReference type="RefSeq" id="XP_033656338.1">
    <property type="nucleotide sequence ID" value="XM_033793856.1"/>
</dbReference>
<protein>
    <submittedName>
        <fullName evidence="2">Uncharacterized protein</fullName>
    </submittedName>
</protein>
<dbReference type="AlphaFoldDB" id="A0A6A6JUT3"/>
<proteinExistence type="predicted"/>
<dbReference type="EMBL" id="ML986487">
    <property type="protein sequence ID" value="KAF2278799.1"/>
    <property type="molecule type" value="Genomic_DNA"/>
</dbReference>
<evidence type="ECO:0000313" key="3">
    <source>
        <dbReference type="Proteomes" id="UP000800097"/>
    </source>
</evidence>
<dbReference type="GeneID" id="54547031"/>
<reference evidence="2" key="1">
    <citation type="journal article" date="2020" name="Stud. Mycol.">
        <title>101 Dothideomycetes genomes: a test case for predicting lifestyles and emergence of pathogens.</title>
        <authorList>
            <person name="Haridas S."/>
            <person name="Albert R."/>
            <person name="Binder M."/>
            <person name="Bloem J."/>
            <person name="Labutti K."/>
            <person name="Salamov A."/>
            <person name="Andreopoulos B."/>
            <person name="Baker S."/>
            <person name="Barry K."/>
            <person name="Bills G."/>
            <person name="Bluhm B."/>
            <person name="Cannon C."/>
            <person name="Castanera R."/>
            <person name="Culley D."/>
            <person name="Daum C."/>
            <person name="Ezra D."/>
            <person name="Gonzalez J."/>
            <person name="Henrissat B."/>
            <person name="Kuo A."/>
            <person name="Liang C."/>
            <person name="Lipzen A."/>
            <person name="Lutzoni F."/>
            <person name="Magnuson J."/>
            <person name="Mondo S."/>
            <person name="Nolan M."/>
            <person name="Ohm R."/>
            <person name="Pangilinan J."/>
            <person name="Park H.-J."/>
            <person name="Ramirez L."/>
            <person name="Alfaro M."/>
            <person name="Sun H."/>
            <person name="Tritt A."/>
            <person name="Yoshinaga Y."/>
            <person name="Zwiers L.-H."/>
            <person name="Turgeon B."/>
            <person name="Goodwin S."/>
            <person name="Spatafora J."/>
            <person name="Crous P."/>
            <person name="Grigoriev I."/>
        </authorList>
    </citation>
    <scope>NUCLEOTIDE SEQUENCE</scope>
    <source>
        <strain evidence="2">CBS 379.55</strain>
    </source>
</reference>
<sequence>MWEWLMCFETRSYFYMLVSVILPSVFVYCCSSSRERRLHIAASVSWFLVRFGGERKTRGWRRSREEGEFAWRGVGKVRSTTGGVRIREM</sequence>
<organism evidence="2 3">
    <name type="scientific">Westerdykella ornata</name>
    <dbReference type="NCBI Taxonomy" id="318751"/>
    <lineage>
        <taxon>Eukaryota</taxon>
        <taxon>Fungi</taxon>
        <taxon>Dikarya</taxon>
        <taxon>Ascomycota</taxon>
        <taxon>Pezizomycotina</taxon>
        <taxon>Dothideomycetes</taxon>
        <taxon>Pleosporomycetidae</taxon>
        <taxon>Pleosporales</taxon>
        <taxon>Sporormiaceae</taxon>
        <taxon>Westerdykella</taxon>
    </lineage>
</organism>
<keyword evidence="1" id="KW-1133">Transmembrane helix</keyword>
<evidence type="ECO:0000256" key="1">
    <source>
        <dbReference type="SAM" id="Phobius"/>
    </source>
</evidence>